<dbReference type="SUPFAM" id="SSF88946">
    <property type="entry name" value="Sigma2 domain of RNA polymerase sigma factors"/>
    <property type="match status" value="1"/>
</dbReference>
<dbReference type="InterPro" id="IPR014284">
    <property type="entry name" value="RNA_pol_sigma-70_dom"/>
</dbReference>
<dbReference type="GO" id="GO:0003677">
    <property type="term" value="F:DNA binding"/>
    <property type="evidence" value="ECO:0007669"/>
    <property type="project" value="InterPro"/>
</dbReference>
<dbReference type="NCBIfam" id="TIGR02937">
    <property type="entry name" value="sigma70-ECF"/>
    <property type="match status" value="1"/>
</dbReference>
<organism evidence="7 8">
    <name type="scientific">Candidatus Portnoybacteria bacterium CG02_land_8_20_14_3_00_45_8</name>
    <dbReference type="NCBI Taxonomy" id="1974807"/>
    <lineage>
        <taxon>Bacteria</taxon>
        <taxon>Candidatus Portnoyibacteriota</taxon>
    </lineage>
</organism>
<dbReference type="Proteomes" id="UP000229247">
    <property type="component" value="Unassembled WGS sequence"/>
</dbReference>
<dbReference type="InterPro" id="IPR013249">
    <property type="entry name" value="RNA_pol_sigma70_r4_t2"/>
</dbReference>
<dbReference type="GO" id="GO:0006352">
    <property type="term" value="P:DNA-templated transcription initiation"/>
    <property type="evidence" value="ECO:0007669"/>
    <property type="project" value="InterPro"/>
</dbReference>
<dbReference type="Pfam" id="PF08281">
    <property type="entry name" value="Sigma70_r4_2"/>
    <property type="match status" value="1"/>
</dbReference>
<dbReference type="AlphaFoldDB" id="A0A2M7D6U7"/>
<gene>
    <name evidence="7" type="ORF">COS30_00385</name>
</gene>
<evidence type="ECO:0000313" key="7">
    <source>
        <dbReference type="EMBL" id="PIV38749.1"/>
    </source>
</evidence>
<accession>A0A2M7D6U7</accession>
<evidence type="ECO:0000256" key="1">
    <source>
        <dbReference type="ARBA" id="ARBA00010641"/>
    </source>
</evidence>
<name>A0A2M7D6U7_9BACT</name>
<dbReference type="InterPro" id="IPR007627">
    <property type="entry name" value="RNA_pol_sigma70_r2"/>
</dbReference>
<evidence type="ECO:0000256" key="3">
    <source>
        <dbReference type="ARBA" id="ARBA00023082"/>
    </source>
</evidence>
<dbReference type="CDD" id="cd06171">
    <property type="entry name" value="Sigma70_r4"/>
    <property type="match status" value="1"/>
</dbReference>
<evidence type="ECO:0000313" key="8">
    <source>
        <dbReference type="Proteomes" id="UP000229247"/>
    </source>
</evidence>
<proteinExistence type="inferred from homology"/>
<evidence type="ECO:0000259" key="6">
    <source>
        <dbReference type="Pfam" id="PF08281"/>
    </source>
</evidence>
<feature type="domain" description="RNA polymerase sigma-70 region 2" evidence="5">
    <location>
        <begin position="30"/>
        <end position="102"/>
    </location>
</feature>
<comment type="caution">
    <text evidence="7">The sequence shown here is derived from an EMBL/GenBank/DDBJ whole genome shotgun (WGS) entry which is preliminary data.</text>
</comment>
<reference evidence="8" key="1">
    <citation type="submission" date="2017-09" db="EMBL/GenBank/DDBJ databases">
        <title>Depth-based differentiation of microbial function through sediment-hosted aquifers and enrichment of novel symbionts in the deep terrestrial subsurface.</title>
        <authorList>
            <person name="Probst A.J."/>
            <person name="Ladd B."/>
            <person name="Jarett J.K."/>
            <person name="Geller-Mcgrath D.E."/>
            <person name="Sieber C.M.K."/>
            <person name="Emerson J.B."/>
            <person name="Anantharaman K."/>
            <person name="Thomas B.C."/>
            <person name="Malmstrom R."/>
            <person name="Stieglmeier M."/>
            <person name="Klingl A."/>
            <person name="Woyke T."/>
            <person name="Ryan C.M."/>
            <person name="Banfield J.F."/>
        </authorList>
    </citation>
    <scope>NUCLEOTIDE SEQUENCE [LARGE SCALE GENOMIC DNA]</scope>
</reference>
<dbReference type="Pfam" id="PF04542">
    <property type="entry name" value="Sigma70_r2"/>
    <property type="match status" value="1"/>
</dbReference>
<keyword evidence="4" id="KW-0804">Transcription</keyword>
<dbReference type="GO" id="GO:0016987">
    <property type="term" value="F:sigma factor activity"/>
    <property type="evidence" value="ECO:0007669"/>
    <property type="project" value="UniProtKB-KW"/>
</dbReference>
<dbReference type="InterPro" id="IPR039425">
    <property type="entry name" value="RNA_pol_sigma-70-like"/>
</dbReference>
<evidence type="ECO:0000256" key="4">
    <source>
        <dbReference type="ARBA" id="ARBA00023163"/>
    </source>
</evidence>
<dbReference type="Gene3D" id="1.10.1740.10">
    <property type="match status" value="1"/>
</dbReference>
<dbReference type="PANTHER" id="PTHR43133:SF57">
    <property type="entry name" value="RNA POLYMERASE SIGMA-70 FACTOR"/>
    <property type="match status" value="1"/>
</dbReference>
<protein>
    <recommendedName>
        <fullName evidence="9">RNA polymerase sigma factor</fullName>
    </recommendedName>
</protein>
<dbReference type="InterPro" id="IPR013325">
    <property type="entry name" value="RNA_pol_sigma_r2"/>
</dbReference>
<dbReference type="EMBL" id="PEUE01000009">
    <property type="protein sequence ID" value="PIV38749.1"/>
    <property type="molecule type" value="Genomic_DNA"/>
</dbReference>
<evidence type="ECO:0000256" key="2">
    <source>
        <dbReference type="ARBA" id="ARBA00023015"/>
    </source>
</evidence>
<evidence type="ECO:0000259" key="5">
    <source>
        <dbReference type="Pfam" id="PF04542"/>
    </source>
</evidence>
<dbReference type="InterPro" id="IPR013324">
    <property type="entry name" value="RNA_pol_sigma_r3/r4-like"/>
</dbReference>
<dbReference type="PANTHER" id="PTHR43133">
    <property type="entry name" value="RNA POLYMERASE ECF-TYPE SIGMA FACTO"/>
    <property type="match status" value="1"/>
</dbReference>
<dbReference type="Gene3D" id="1.10.10.10">
    <property type="entry name" value="Winged helix-like DNA-binding domain superfamily/Winged helix DNA-binding domain"/>
    <property type="match status" value="1"/>
</dbReference>
<evidence type="ECO:0008006" key="9">
    <source>
        <dbReference type="Google" id="ProtNLM"/>
    </source>
</evidence>
<keyword evidence="2" id="KW-0805">Transcription regulation</keyword>
<comment type="similarity">
    <text evidence="1">Belongs to the sigma-70 factor family. ECF subfamily.</text>
</comment>
<dbReference type="InterPro" id="IPR036388">
    <property type="entry name" value="WH-like_DNA-bd_sf"/>
</dbReference>
<sequence length="213" mass="24376">MLKFEICLVIVSCILLVKVANITEQQFLGFYDQYSDKLYRYIYFRVGSEELAQDLTSEVFLKSWEYVNRDKASSNKQLANPRAFFYQVARNLITDFYRQKDKSPLSLEEVADKVIADKQDGPLEQAAISLDMESVKAALGRLNEDYRDIVIWRYLDEMEIKEIAQIMEKSDGAVRVLLSRALSNLKGVLNGQLEPQIAEEISVQEQVAGEEAA</sequence>
<keyword evidence="3" id="KW-0731">Sigma factor</keyword>
<feature type="domain" description="RNA polymerase sigma factor 70 region 4 type 2" evidence="6">
    <location>
        <begin position="134"/>
        <end position="184"/>
    </location>
</feature>
<dbReference type="SUPFAM" id="SSF88659">
    <property type="entry name" value="Sigma3 and sigma4 domains of RNA polymerase sigma factors"/>
    <property type="match status" value="1"/>
</dbReference>